<proteinExistence type="predicted"/>
<comment type="caution">
    <text evidence="1">The sequence shown here is derived from an EMBL/GenBank/DDBJ whole genome shotgun (WGS) entry which is preliminary data.</text>
</comment>
<accession>A0A645D054</accession>
<sequence>MKHGSGNVQPGFIYAERLHQIGILPVDLIDLFRIFCIQMMMRRNQCELRTFLLCLPNGFGCLDAIALRKFVFRKDNSVAVFRIAADRHRHAFELRPADALNRSKIGITITMQYGAIHGTTSQKNGGGWRSGLLPPGNEKARQAAIAYNNYTKHMFGMQRLHD</sequence>
<evidence type="ECO:0000313" key="1">
    <source>
        <dbReference type="EMBL" id="MPM82505.1"/>
    </source>
</evidence>
<protein>
    <submittedName>
        <fullName evidence="1">Uncharacterized protein</fullName>
    </submittedName>
</protein>
<organism evidence="1">
    <name type="scientific">bioreactor metagenome</name>
    <dbReference type="NCBI Taxonomy" id="1076179"/>
    <lineage>
        <taxon>unclassified sequences</taxon>
        <taxon>metagenomes</taxon>
        <taxon>ecological metagenomes</taxon>
    </lineage>
</organism>
<gene>
    <name evidence="1" type="ORF">SDC9_129566</name>
</gene>
<dbReference type="AlphaFoldDB" id="A0A645D054"/>
<dbReference type="EMBL" id="VSSQ01031572">
    <property type="protein sequence ID" value="MPM82505.1"/>
    <property type="molecule type" value="Genomic_DNA"/>
</dbReference>
<name>A0A645D054_9ZZZZ</name>
<reference evidence="1" key="1">
    <citation type="submission" date="2019-08" db="EMBL/GenBank/DDBJ databases">
        <authorList>
            <person name="Kucharzyk K."/>
            <person name="Murdoch R.W."/>
            <person name="Higgins S."/>
            <person name="Loffler F."/>
        </authorList>
    </citation>
    <scope>NUCLEOTIDE SEQUENCE</scope>
</reference>